<organism evidence="2 3">
    <name type="scientific">Tigheibacillus halophilus</name>
    <dbReference type="NCBI Taxonomy" id="361280"/>
    <lineage>
        <taxon>Bacteria</taxon>
        <taxon>Bacillati</taxon>
        <taxon>Bacillota</taxon>
        <taxon>Bacilli</taxon>
        <taxon>Bacillales</taxon>
        <taxon>Bacillaceae</taxon>
        <taxon>Tigheibacillus</taxon>
    </lineage>
</organism>
<proteinExistence type="predicted"/>
<dbReference type="PANTHER" id="PTHR43977">
    <property type="entry name" value="STRUCTURAL MAINTENANCE OF CHROMOSOMES PROTEIN 3"/>
    <property type="match status" value="1"/>
</dbReference>
<feature type="domain" description="SMC hinge" evidence="1">
    <location>
        <begin position="2"/>
        <end position="121"/>
    </location>
</feature>
<dbReference type="Gene3D" id="3.30.70.1620">
    <property type="match status" value="1"/>
</dbReference>
<dbReference type="SUPFAM" id="SSF75553">
    <property type="entry name" value="Smc hinge domain"/>
    <property type="match status" value="1"/>
</dbReference>
<gene>
    <name evidence="2" type="ORF">RWE15_20890</name>
</gene>
<evidence type="ECO:0000313" key="3">
    <source>
        <dbReference type="Proteomes" id="UP001281447"/>
    </source>
</evidence>
<comment type="caution">
    <text evidence="2">The sequence shown here is derived from an EMBL/GenBank/DDBJ whole genome shotgun (WGS) entry which is preliminary data.</text>
</comment>
<keyword evidence="3" id="KW-1185">Reference proteome</keyword>
<evidence type="ECO:0000313" key="2">
    <source>
        <dbReference type="EMBL" id="MDY0396338.1"/>
    </source>
</evidence>
<dbReference type="Pfam" id="PF06470">
    <property type="entry name" value="SMC_hinge"/>
    <property type="match status" value="1"/>
</dbReference>
<accession>A0ABU5CAI7</accession>
<dbReference type="EMBL" id="JAWDIP010000004">
    <property type="protein sequence ID" value="MDY0396338.1"/>
    <property type="molecule type" value="Genomic_DNA"/>
</dbReference>
<dbReference type="InterPro" id="IPR036277">
    <property type="entry name" value="SMC_hinge_sf"/>
</dbReference>
<dbReference type="SMART" id="SM00968">
    <property type="entry name" value="SMC_hinge"/>
    <property type="match status" value="1"/>
</dbReference>
<dbReference type="InterPro" id="IPR010935">
    <property type="entry name" value="SMC_hinge"/>
</dbReference>
<evidence type="ECO:0000259" key="1">
    <source>
        <dbReference type="SMART" id="SM00968"/>
    </source>
</evidence>
<dbReference type="Gene3D" id="1.20.1060.20">
    <property type="match status" value="1"/>
</dbReference>
<dbReference type="Proteomes" id="UP001281447">
    <property type="component" value="Unassembled WGS sequence"/>
</dbReference>
<reference evidence="2 3" key="1">
    <citation type="submission" date="2023-10" db="EMBL/GenBank/DDBJ databases">
        <title>Virgibacillus halophilus 5B73C genome.</title>
        <authorList>
            <person name="Miliotis G."/>
            <person name="Sengupta P."/>
            <person name="Hameed A."/>
            <person name="Chuvochina M."/>
            <person name="Mcdonagh F."/>
            <person name="Simpson A.C."/>
            <person name="Singh N.K."/>
            <person name="Rekha P.D."/>
            <person name="Raman K."/>
            <person name="Hugenholtz P."/>
            <person name="Venkateswaran K."/>
        </authorList>
    </citation>
    <scope>NUCLEOTIDE SEQUENCE [LARGE SCALE GENOMIC DNA]</scope>
    <source>
        <strain evidence="2 3">5B73C</strain>
    </source>
</reference>
<sequence>MQQIYGAIIELLDVDKQYITAIDTVLGGSSQHIVVENDQSAREAIAWLKKTNSGRATFLPLSSIQARSIPAALKARIQEHEGFVGIAAELVHADAKYKKAIHHLMGHVVITKTLKDANEIAQIVERRYRIVTLAGDVVNPGGSMSGGAQKKKSEFLIHKRKRPAGNNRYTW</sequence>
<name>A0ABU5CAI7_9BACI</name>
<protein>
    <recommendedName>
        <fullName evidence="1">SMC hinge domain-containing protein</fullName>
    </recommendedName>
</protein>